<sequence length="245" mass="25480">MSGPRRRPGTATGRKRPLRRAFGRASGTIAHLTWAVTVVGQIVGVALFDEGEDFGPGMMAWTFSGLLFGAVTTVVAIADAPRTRTGRPWDAPAVYGYASVWIVVSLSISPAAFAYGALVVLIAGALGVCLLLAVLAEGLCFAGLLGFGAILRHGPPKGADGSRWVALGPFVATVGASLWFLPIIGVLGYDSPRSREILPLVGVLRDDVETTHPTLLLIGQVGTFLVLGLIALGTVLRVAAARLRG</sequence>
<feature type="transmembrane region" description="Helical" evidence="1">
    <location>
        <begin position="164"/>
        <end position="189"/>
    </location>
</feature>
<feature type="transmembrane region" description="Helical" evidence="1">
    <location>
        <begin position="215"/>
        <end position="240"/>
    </location>
</feature>
<proteinExistence type="predicted"/>
<comment type="caution">
    <text evidence="2">The sequence shown here is derived from an EMBL/GenBank/DDBJ whole genome shotgun (WGS) entry which is preliminary data.</text>
</comment>
<dbReference type="EMBL" id="QUBR01000002">
    <property type="protein sequence ID" value="REK69730.1"/>
    <property type="molecule type" value="Genomic_DNA"/>
</dbReference>
<keyword evidence="3" id="KW-1185">Reference proteome</keyword>
<evidence type="ECO:0000313" key="3">
    <source>
        <dbReference type="Proteomes" id="UP000265581"/>
    </source>
</evidence>
<feature type="transmembrane region" description="Helical" evidence="1">
    <location>
        <begin position="21"/>
        <end position="48"/>
    </location>
</feature>
<feature type="transmembrane region" description="Helical" evidence="1">
    <location>
        <begin position="119"/>
        <end position="152"/>
    </location>
</feature>
<keyword evidence="1" id="KW-1133">Transmembrane helix</keyword>
<keyword evidence="1" id="KW-0812">Transmembrane</keyword>
<dbReference type="Proteomes" id="UP000265581">
    <property type="component" value="Unassembled WGS sequence"/>
</dbReference>
<name>A0A371P2G2_9ACTN</name>
<keyword evidence="1" id="KW-0472">Membrane</keyword>
<accession>A0A371P2G2</accession>
<feature type="transmembrane region" description="Helical" evidence="1">
    <location>
        <begin position="93"/>
        <end position="113"/>
    </location>
</feature>
<dbReference type="AlphaFoldDB" id="A0A371P2G2"/>
<protein>
    <submittedName>
        <fullName evidence="2">Uncharacterized protein</fullName>
    </submittedName>
</protein>
<gene>
    <name evidence="2" type="ORF">DX116_11035</name>
</gene>
<organism evidence="2 3">
    <name type="scientific">Aeromicrobium endophyticum</name>
    <dbReference type="NCBI Taxonomy" id="2292704"/>
    <lineage>
        <taxon>Bacteria</taxon>
        <taxon>Bacillati</taxon>
        <taxon>Actinomycetota</taxon>
        <taxon>Actinomycetes</taxon>
        <taxon>Propionibacteriales</taxon>
        <taxon>Nocardioidaceae</taxon>
        <taxon>Aeromicrobium</taxon>
    </lineage>
</organism>
<dbReference type="PRINTS" id="PR00173">
    <property type="entry name" value="EDTRNSPORT"/>
</dbReference>
<evidence type="ECO:0000313" key="2">
    <source>
        <dbReference type="EMBL" id="REK69730.1"/>
    </source>
</evidence>
<feature type="transmembrane region" description="Helical" evidence="1">
    <location>
        <begin position="60"/>
        <end position="81"/>
    </location>
</feature>
<dbReference type="OrthoDB" id="9827323at2"/>
<dbReference type="RefSeq" id="WP_119704329.1">
    <property type="nucleotide sequence ID" value="NZ_JBHSOI010000002.1"/>
</dbReference>
<evidence type="ECO:0000256" key="1">
    <source>
        <dbReference type="SAM" id="Phobius"/>
    </source>
</evidence>
<reference evidence="2 3" key="1">
    <citation type="submission" date="2018-08" db="EMBL/GenBank/DDBJ databases">
        <title>Aeromicrobium sp. M2KJ-4, whole genome shotgun sequence.</title>
        <authorList>
            <person name="Tuo L."/>
        </authorList>
    </citation>
    <scope>NUCLEOTIDE SEQUENCE [LARGE SCALE GENOMIC DNA]</scope>
    <source>
        <strain evidence="2 3">M2KJ-4</strain>
    </source>
</reference>